<proteinExistence type="predicted"/>
<dbReference type="AlphaFoldDB" id="A0A0A0HHM9"/>
<name>A0A0A0HHM9_9RHOB</name>
<dbReference type="eggNOG" id="COG5340">
    <property type="taxonomic scope" value="Bacteria"/>
</dbReference>
<sequence length="293" mass="33388">MNFTEGLEKAINDKDLPVITFYDFFVLGYHLFHKKALNGEPLKRLPHDWDQTRAKNALRRLEARKALVMDSDFRSGVWRVTQSTRAGSAEEVACIADPFAYVSHLSAMQRYGLTDRSPQALHLTTPKRPLWNALRDKRLHVDLPDLDQIEAPVLNRPGFKDTIRRRPIVVHVSSHPWTPAPVSGEETRITSIGQTFADMLAEPQLCGGMRHVLDVWENEADQWVPEIIAAIDLLDSKIAKVRAGYILSEVMDIDDPALHNWEQFAQRGGSRKLDPDAEYAPEFSERWMISINV</sequence>
<dbReference type="Proteomes" id="UP000030021">
    <property type="component" value="Unassembled WGS sequence"/>
</dbReference>
<evidence type="ECO:0000313" key="1">
    <source>
        <dbReference type="EMBL" id="KGM86204.1"/>
    </source>
</evidence>
<accession>A0A0A0HHM9</accession>
<dbReference type="OrthoDB" id="9125124at2"/>
<evidence type="ECO:0000313" key="2">
    <source>
        <dbReference type="Proteomes" id="UP000030021"/>
    </source>
</evidence>
<organism evidence="1 2">
    <name type="scientific">Roseovarius mucosus DSM 17069</name>
    <dbReference type="NCBI Taxonomy" id="1288298"/>
    <lineage>
        <taxon>Bacteria</taxon>
        <taxon>Pseudomonadati</taxon>
        <taxon>Pseudomonadota</taxon>
        <taxon>Alphaproteobacteria</taxon>
        <taxon>Rhodobacterales</taxon>
        <taxon>Roseobacteraceae</taxon>
        <taxon>Roseovarius</taxon>
    </lineage>
</organism>
<dbReference type="PATRIC" id="fig|1288298.3.peg.3903"/>
<dbReference type="HOGENOM" id="CLU_908601_0_0_5"/>
<protein>
    <submittedName>
        <fullName evidence="1">Uncharacterized protein</fullName>
    </submittedName>
</protein>
<reference evidence="1 2" key="1">
    <citation type="submission" date="2013-01" db="EMBL/GenBank/DDBJ databases">
        <authorList>
            <person name="Fiebig A."/>
            <person name="Goeker M."/>
            <person name="Klenk H.-P.P."/>
        </authorList>
    </citation>
    <scope>NUCLEOTIDE SEQUENCE [LARGE SCALE GENOMIC DNA]</scope>
    <source>
        <strain evidence="1 2">DSM 17069</strain>
    </source>
</reference>
<gene>
    <name evidence="1" type="ORF">rosmuc_03900</name>
</gene>
<dbReference type="EMBL" id="AONH01000022">
    <property type="protein sequence ID" value="KGM86204.1"/>
    <property type="molecule type" value="Genomic_DNA"/>
</dbReference>
<comment type="caution">
    <text evidence="1">The sequence shown here is derived from an EMBL/GenBank/DDBJ whole genome shotgun (WGS) entry which is preliminary data.</text>
</comment>
<dbReference type="RefSeq" id="WP_037275345.1">
    <property type="nucleotide sequence ID" value="NZ_KN293986.1"/>
</dbReference>